<dbReference type="InterPro" id="IPR006221">
    <property type="entry name" value="TrpG/PapA_dom"/>
</dbReference>
<dbReference type="GO" id="GO:0005829">
    <property type="term" value="C:cytosol"/>
    <property type="evidence" value="ECO:0007669"/>
    <property type="project" value="TreeGrafter"/>
</dbReference>
<dbReference type="PRINTS" id="PR00096">
    <property type="entry name" value="GATASE"/>
</dbReference>
<evidence type="ECO:0000313" key="4">
    <source>
        <dbReference type="Proteomes" id="UP000199514"/>
    </source>
</evidence>
<gene>
    <name evidence="3" type="ORF">SAMN05421780_104122</name>
</gene>
<dbReference type="GO" id="GO:0000162">
    <property type="term" value="P:L-tryptophan biosynthetic process"/>
    <property type="evidence" value="ECO:0007669"/>
    <property type="project" value="TreeGrafter"/>
</dbReference>
<keyword evidence="4" id="KW-1185">Reference proteome</keyword>
<sequence length="192" mass="21421">MPEKSILVIDNYDSFVYNLVYLLREAGHEVHVVRNDKITLPDVAAYDKILLSPGPGIPAEAGIMPQIIEQYAPYKSILGVCLGHQAIGEAFGGTLENMSDVYHGVAHQISVKPDEKLFKTLPDSLKVCRYHSWTVSPENFPHAQLRITATDPDGRVMALAHKHYDVRGVQFHPESILTEHGKQIINNWLSAN</sequence>
<dbReference type="PANTHER" id="PTHR43418">
    <property type="entry name" value="MULTIFUNCTIONAL TRYPTOPHAN BIOSYNTHESIS PROTEIN-RELATED"/>
    <property type="match status" value="1"/>
</dbReference>
<accession>A0A1I1HX43</accession>
<dbReference type="InterPro" id="IPR029062">
    <property type="entry name" value="Class_I_gatase-like"/>
</dbReference>
<keyword evidence="1" id="KW-0315">Glutamine amidotransferase</keyword>
<dbReference type="AlphaFoldDB" id="A0A1I1HX43"/>
<dbReference type="Gene3D" id="3.40.50.880">
    <property type="match status" value="1"/>
</dbReference>
<name>A0A1I1HX43_9BACT</name>
<dbReference type="GO" id="GO:0004049">
    <property type="term" value="F:anthranilate synthase activity"/>
    <property type="evidence" value="ECO:0007669"/>
    <property type="project" value="TreeGrafter"/>
</dbReference>
<dbReference type="NCBIfam" id="TIGR00566">
    <property type="entry name" value="trpG_papA"/>
    <property type="match status" value="1"/>
</dbReference>
<dbReference type="STRING" id="927664.SAMN05421780_104122"/>
<dbReference type="FunFam" id="3.40.50.880:FF:000003">
    <property type="entry name" value="Anthranilate synthase component II"/>
    <property type="match status" value="1"/>
</dbReference>
<evidence type="ECO:0000259" key="2">
    <source>
        <dbReference type="Pfam" id="PF00117"/>
    </source>
</evidence>
<dbReference type="EMBL" id="FOLE01000004">
    <property type="protein sequence ID" value="SFC28401.1"/>
    <property type="molecule type" value="Genomic_DNA"/>
</dbReference>
<dbReference type="Proteomes" id="UP000199514">
    <property type="component" value="Unassembled WGS sequence"/>
</dbReference>
<dbReference type="CDD" id="cd01743">
    <property type="entry name" value="GATase1_Anthranilate_Synthase"/>
    <property type="match status" value="1"/>
</dbReference>
<dbReference type="Pfam" id="PF00117">
    <property type="entry name" value="GATase"/>
    <property type="match status" value="1"/>
</dbReference>
<dbReference type="InterPro" id="IPR050472">
    <property type="entry name" value="Anth_synth/Amidotransfase"/>
</dbReference>
<dbReference type="PRINTS" id="PR00097">
    <property type="entry name" value="ANTSNTHASEII"/>
</dbReference>
<dbReference type="InterPro" id="IPR017926">
    <property type="entry name" value="GATASE"/>
</dbReference>
<evidence type="ECO:0000256" key="1">
    <source>
        <dbReference type="ARBA" id="ARBA00022962"/>
    </source>
</evidence>
<feature type="domain" description="Glutamine amidotransferase" evidence="2">
    <location>
        <begin position="7"/>
        <end position="189"/>
    </location>
</feature>
<evidence type="ECO:0000313" key="3">
    <source>
        <dbReference type="EMBL" id="SFC28401.1"/>
    </source>
</evidence>
<dbReference type="PRINTS" id="PR00099">
    <property type="entry name" value="CPSGATASE"/>
</dbReference>
<dbReference type="RefSeq" id="WP_091510718.1">
    <property type="nucleotide sequence ID" value="NZ_FOLE01000004.1"/>
</dbReference>
<dbReference type="PROSITE" id="PS51273">
    <property type="entry name" value="GATASE_TYPE_1"/>
    <property type="match status" value="1"/>
</dbReference>
<dbReference type="OrthoDB" id="9786812at2"/>
<reference evidence="3 4" key="1">
    <citation type="submission" date="2016-10" db="EMBL/GenBank/DDBJ databases">
        <authorList>
            <person name="de Groot N.N."/>
        </authorList>
    </citation>
    <scope>NUCLEOTIDE SEQUENCE [LARGE SCALE GENOMIC DNA]</scope>
    <source>
        <strain evidence="3 4">DSM 6793</strain>
    </source>
</reference>
<proteinExistence type="predicted"/>
<protein>
    <submittedName>
        <fullName evidence="3">Anthranilate synthase component 2</fullName>
    </submittedName>
</protein>
<organism evidence="3 4">
    <name type="scientific">Flexibacter flexilis DSM 6793</name>
    <dbReference type="NCBI Taxonomy" id="927664"/>
    <lineage>
        <taxon>Bacteria</taxon>
        <taxon>Pseudomonadati</taxon>
        <taxon>Bacteroidota</taxon>
        <taxon>Cytophagia</taxon>
        <taxon>Cytophagales</taxon>
        <taxon>Flexibacteraceae</taxon>
        <taxon>Flexibacter</taxon>
    </lineage>
</organism>
<dbReference type="PANTHER" id="PTHR43418:SF4">
    <property type="entry name" value="MULTIFUNCTIONAL TRYPTOPHAN BIOSYNTHESIS PROTEIN"/>
    <property type="match status" value="1"/>
</dbReference>
<dbReference type="SUPFAM" id="SSF52317">
    <property type="entry name" value="Class I glutamine amidotransferase-like"/>
    <property type="match status" value="1"/>
</dbReference>